<gene>
    <name evidence="1" type="ORF">ROHU_003393</name>
</gene>
<evidence type="ECO:0000313" key="2">
    <source>
        <dbReference type="Proteomes" id="UP000290572"/>
    </source>
</evidence>
<dbReference type="Proteomes" id="UP000290572">
    <property type="component" value="Unassembled WGS sequence"/>
</dbReference>
<organism evidence="1 2">
    <name type="scientific">Labeo rohita</name>
    <name type="common">Indian major carp</name>
    <name type="synonym">Cyprinus rohita</name>
    <dbReference type="NCBI Taxonomy" id="84645"/>
    <lineage>
        <taxon>Eukaryota</taxon>
        <taxon>Metazoa</taxon>
        <taxon>Chordata</taxon>
        <taxon>Craniata</taxon>
        <taxon>Vertebrata</taxon>
        <taxon>Euteleostomi</taxon>
        <taxon>Actinopterygii</taxon>
        <taxon>Neopterygii</taxon>
        <taxon>Teleostei</taxon>
        <taxon>Ostariophysi</taxon>
        <taxon>Cypriniformes</taxon>
        <taxon>Cyprinidae</taxon>
        <taxon>Labeoninae</taxon>
        <taxon>Labeonini</taxon>
        <taxon>Labeo</taxon>
    </lineage>
</organism>
<proteinExistence type="predicted"/>
<sequence length="136" mass="15993">MVDNMDYSQIVLSFFFRSLQYQNQQLLYEPSQTFLKLKELLLSLSESCHDQPFPDDLISQIRGFDQVMLLKGEKEEDVVNCLQRKSFSKSHKTLKVWELSENGMSGVRDPLAEKKLHHIGVGYQPQTVYRHDRRRS</sequence>
<protein>
    <submittedName>
        <fullName evidence="1">Uncharacterized protein</fullName>
    </submittedName>
</protein>
<reference evidence="1 2" key="1">
    <citation type="submission" date="2018-03" db="EMBL/GenBank/DDBJ databases">
        <title>Draft genome sequence of Rohu Carp (Labeo rohita).</title>
        <authorList>
            <person name="Das P."/>
            <person name="Kushwaha B."/>
            <person name="Joshi C.G."/>
            <person name="Kumar D."/>
            <person name="Nagpure N.S."/>
            <person name="Sahoo L."/>
            <person name="Das S.P."/>
            <person name="Bit A."/>
            <person name="Patnaik S."/>
            <person name="Meher P.K."/>
            <person name="Jayasankar P."/>
            <person name="Koringa P.G."/>
            <person name="Patel N.V."/>
            <person name="Hinsu A.T."/>
            <person name="Kumar R."/>
            <person name="Pandey M."/>
            <person name="Agarwal S."/>
            <person name="Srivastava S."/>
            <person name="Singh M."/>
            <person name="Iquebal M.A."/>
            <person name="Jaiswal S."/>
            <person name="Angadi U.B."/>
            <person name="Kumar N."/>
            <person name="Raza M."/>
            <person name="Shah T.M."/>
            <person name="Rai A."/>
            <person name="Jena J.K."/>
        </authorList>
    </citation>
    <scope>NUCLEOTIDE SEQUENCE [LARGE SCALE GENOMIC DNA]</scope>
    <source>
        <strain evidence="1">DASCIFA01</strain>
        <tissue evidence="1">Testis</tissue>
    </source>
</reference>
<keyword evidence="2" id="KW-1185">Reference proteome</keyword>
<name>A0A498NUU6_LABRO</name>
<accession>A0A498NUU6</accession>
<evidence type="ECO:0000313" key="1">
    <source>
        <dbReference type="EMBL" id="RXN35930.1"/>
    </source>
</evidence>
<comment type="caution">
    <text evidence="1">The sequence shown here is derived from an EMBL/GenBank/DDBJ whole genome shotgun (WGS) entry which is preliminary data.</text>
</comment>
<dbReference type="EMBL" id="QBIY01010029">
    <property type="protein sequence ID" value="RXN35930.1"/>
    <property type="molecule type" value="Genomic_DNA"/>
</dbReference>
<dbReference type="AlphaFoldDB" id="A0A498NUU6"/>